<dbReference type="PANTHER" id="PTHR43943">
    <property type="entry name" value="DEHYDROGENASE/REDUCTASE (SDR FAMILY) MEMBER 4"/>
    <property type="match status" value="1"/>
</dbReference>
<evidence type="ECO:0000256" key="3">
    <source>
        <dbReference type="RuleBase" id="RU000363"/>
    </source>
</evidence>
<sequence length="212" mass="22979">MDEFLFSIGFAIAERLGRSGASLVISSRKGANVERAVEKLKKSLPESSRIVGTTCHVAKKQDREALYKKAVDSFGGIDILVSNAAVNPVMGAVTDCPEEAWDKIFEINVKSAFMLTKEVIPYMEKRGGGSIVYVSSIAGYQPINALGAYSVSKTALLGLTKAVSVDLAQYNIRVNAIAPGIVKTKFSSSVSYIYLKKSLVFREGNPNIFQTR</sequence>
<evidence type="ECO:0008006" key="6">
    <source>
        <dbReference type="Google" id="ProtNLM"/>
    </source>
</evidence>
<evidence type="ECO:0000313" key="4">
    <source>
        <dbReference type="EMBL" id="KAL1129388.1"/>
    </source>
</evidence>
<keyword evidence="5" id="KW-1185">Reference proteome</keyword>
<dbReference type="PANTHER" id="PTHR43943:SF2">
    <property type="entry name" value="DEHYDROGENASE_REDUCTASE 4"/>
    <property type="match status" value="1"/>
</dbReference>
<comment type="similarity">
    <text evidence="1 3">Belongs to the short-chain dehydrogenases/reductases (SDR) family.</text>
</comment>
<dbReference type="InterPro" id="IPR036291">
    <property type="entry name" value="NAD(P)-bd_dom_sf"/>
</dbReference>
<comment type="caution">
    <text evidence="4">The sequence shown here is derived from an EMBL/GenBank/DDBJ whole genome shotgun (WGS) entry which is preliminary data.</text>
</comment>
<accession>A0ABD0YW32</accession>
<dbReference type="SUPFAM" id="SSF51735">
    <property type="entry name" value="NAD(P)-binding Rossmann-fold domains"/>
    <property type="match status" value="1"/>
</dbReference>
<evidence type="ECO:0000256" key="1">
    <source>
        <dbReference type="ARBA" id="ARBA00006484"/>
    </source>
</evidence>
<gene>
    <name evidence="4" type="ORF">AAG570_013915</name>
</gene>
<dbReference type="InterPro" id="IPR020904">
    <property type="entry name" value="Sc_DH/Rdtase_CS"/>
</dbReference>
<dbReference type="EMBL" id="JBFDAA010000009">
    <property type="protein sequence ID" value="KAL1129388.1"/>
    <property type="molecule type" value="Genomic_DNA"/>
</dbReference>
<dbReference type="GO" id="GO:0016491">
    <property type="term" value="F:oxidoreductase activity"/>
    <property type="evidence" value="ECO:0007669"/>
    <property type="project" value="UniProtKB-KW"/>
</dbReference>
<name>A0ABD0YW32_9HEMI</name>
<dbReference type="AlphaFoldDB" id="A0ABD0YW32"/>
<dbReference type="PRINTS" id="PR00080">
    <property type="entry name" value="SDRFAMILY"/>
</dbReference>
<organism evidence="4 5">
    <name type="scientific">Ranatra chinensis</name>
    <dbReference type="NCBI Taxonomy" id="642074"/>
    <lineage>
        <taxon>Eukaryota</taxon>
        <taxon>Metazoa</taxon>
        <taxon>Ecdysozoa</taxon>
        <taxon>Arthropoda</taxon>
        <taxon>Hexapoda</taxon>
        <taxon>Insecta</taxon>
        <taxon>Pterygota</taxon>
        <taxon>Neoptera</taxon>
        <taxon>Paraneoptera</taxon>
        <taxon>Hemiptera</taxon>
        <taxon>Heteroptera</taxon>
        <taxon>Panheteroptera</taxon>
        <taxon>Nepomorpha</taxon>
        <taxon>Nepidae</taxon>
        <taxon>Ranatrinae</taxon>
        <taxon>Ranatra</taxon>
    </lineage>
</organism>
<proteinExistence type="inferred from homology"/>
<reference evidence="4 5" key="1">
    <citation type="submission" date="2024-07" db="EMBL/GenBank/DDBJ databases">
        <title>Chromosome-level genome assembly of the water stick insect Ranatra chinensis (Heteroptera: Nepidae).</title>
        <authorList>
            <person name="Liu X."/>
        </authorList>
    </citation>
    <scope>NUCLEOTIDE SEQUENCE [LARGE SCALE GENOMIC DNA]</scope>
    <source>
        <strain evidence="4">Cailab_2021Rc</strain>
        <tissue evidence="4">Muscle</tissue>
    </source>
</reference>
<dbReference type="InterPro" id="IPR002347">
    <property type="entry name" value="SDR_fam"/>
</dbReference>
<keyword evidence="2" id="KW-0560">Oxidoreductase</keyword>
<evidence type="ECO:0000256" key="2">
    <source>
        <dbReference type="ARBA" id="ARBA00023002"/>
    </source>
</evidence>
<dbReference type="Gene3D" id="3.40.50.720">
    <property type="entry name" value="NAD(P)-binding Rossmann-like Domain"/>
    <property type="match status" value="1"/>
</dbReference>
<protein>
    <recommendedName>
        <fullName evidence="6">Dehydrogenase/reductase SDR family member 4</fullName>
    </recommendedName>
</protein>
<evidence type="ECO:0000313" key="5">
    <source>
        <dbReference type="Proteomes" id="UP001558652"/>
    </source>
</evidence>
<dbReference type="FunFam" id="3.40.50.720:FF:000084">
    <property type="entry name" value="Short-chain dehydrogenase reductase"/>
    <property type="match status" value="1"/>
</dbReference>
<dbReference type="Pfam" id="PF00106">
    <property type="entry name" value="adh_short"/>
    <property type="match status" value="1"/>
</dbReference>
<dbReference type="Proteomes" id="UP001558652">
    <property type="component" value="Unassembled WGS sequence"/>
</dbReference>
<dbReference type="PRINTS" id="PR00081">
    <property type="entry name" value="GDHRDH"/>
</dbReference>
<dbReference type="PROSITE" id="PS00061">
    <property type="entry name" value="ADH_SHORT"/>
    <property type="match status" value="1"/>
</dbReference>